<dbReference type="GO" id="GO:0008820">
    <property type="term" value="F:cobinamide phosphate guanylyltransferase activity"/>
    <property type="evidence" value="ECO:0007669"/>
    <property type="project" value="UniProtKB-UniRule"/>
</dbReference>
<dbReference type="EC" id="2.7.1.156" evidence="14"/>
<feature type="binding site" evidence="16">
    <location>
        <position position="85"/>
    </location>
    <ligand>
        <name>GTP</name>
        <dbReference type="ChEBI" id="CHEBI:37565"/>
    </ligand>
</feature>
<dbReference type="EC" id="2.7.7.62" evidence="14"/>
<feature type="binding site" evidence="16">
    <location>
        <begin position="6"/>
        <end position="13"/>
    </location>
    <ligand>
        <name>GTP</name>
        <dbReference type="ChEBI" id="CHEBI:37565"/>
    </ligand>
</feature>
<evidence type="ECO:0000256" key="7">
    <source>
        <dbReference type="ARBA" id="ARBA00007490"/>
    </source>
</evidence>
<dbReference type="AlphaFoldDB" id="A0A9X2HWQ2"/>
<dbReference type="CDD" id="cd00544">
    <property type="entry name" value="CobU"/>
    <property type="match status" value="1"/>
</dbReference>
<evidence type="ECO:0000256" key="15">
    <source>
        <dbReference type="PIRSR" id="PIRSR006135-1"/>
    </source>
</evidence>
<dbReference type="PANTHER" id="PTHR34848:SF1">
    <property type="entry name" value="BIFUNCTIONAL ADENOSYLCOBALAMIN BIOSYNTHESIS PROTEIN COBU"/>
    <property type="match status" value="1"/>
</dbReference>
<keyword evidence="13 14" id="KW-0342">GTP-binding</keyword>
<name>A0A9X2HWQ2_9GAMM</name>
<keyword evidence="11 14" id="KW-0418">Kinase</keyword>
<evidence type="ECO:0000256" key="9">
    <source>
        <dbReference type="ARBA" id="ARBA00022679"/>
    </source>
</evidence>
<evidence type="ECO:0000256" key="14">
    <source>
        <dbReference type="PIRNR" id="PIRNR006135"/>
    </source>
</evidence>
<keyword evidence="10 14" id="KW-0547">Nucleotide-binding</keyword>
<keyword evidence="9 14" id="KW-0808">Transferase</keyword>
<dbReference type="SUPFAM" id="SSF52540">
    <property type="entry name" value="P-loop containing nucleoside triphosphate hydrolases"/>
    <property type="match status" value="1"/>
</dbReference>
<evidence type="ECO:0000256" key="11">
    <source>
        <dbReference type="ARBA" id="ARBA00022777"/>
    </source>
</evidence>
<comment type="function">
    <text evidence="4 14">Catalyzes ATP-dependent phosphorylation of adenosylcobinamide and addition of GMP to adenosylcobinamide phosphate.</text>
</comment>
<dbReference type="PIRSF" id="PIRSF006135">
    <property type="entry name" value="CobU"/>
    <property type="match status" value="1"/>
</dbReference>
<dbReference type="EMBL" id="JAMFTH010000001">
    <property type="protein sequence ID" value="MCP8899074.1"/>
    <property type="molecule type" value="Genomic_DNA"/>
</dbReference>
<gene>
    <name evidence="17" type="primary">cobU</name>
    <name evidence="17" type="ORF">M6D89_07160</name>
</gene>
<evidence type="ECO:0000256" key="5">
    <source>
        <dbReference type="ARBA" id="ARBA00004692"/>
    </source>
</evidence>
<dbReference type="InterPro" id="IPR027417">
    <property type="entry name" value="P-loop_NTPase"/>
</dbReference>
<protein>
    <recommendedName>
        <fullName evidence="14">Bifunctional adenosylcobalamin biosynthesis protein</fullName>
        <ecNumber evidence="14">2.7.1.156</ecNumber>
        <ecNumber evidence="14">2.7.7.62</ecNumber>
    </recommendedName>
</protein>
<evidence type="ECO:0000256" key="12">
    <source>
        <dbReference type="ARBA" id="ARBA00022840"/>
    </source>
</evidence>
<evidence type="ECO:0000256" key="10">
    <source>
        <dbReference type="ARBA" id="ARBA00022741"/>
    </source>
</evidence>
<evidence type="ECO:0000313" key="18">
    <source>
        <dbReference type="Proteomes" id="UP001139319"/>
    </source>
</evidence>
<comment type="pathway">
    <text evidence="6 14">Cofactor biosynthesis; adenosylcobalamin biosynthesis; adenosylcobalamin from cob(II)yrinate a,c-diamide: step 5/7.</text>
</comment>
<feature type="binding site" evidence="16">
    <location>
        <position position="63"/>
    </location>
    <ligand>
        <name>GTP</name>
        <dbReference type="ChEBI" id="CHEBI:37565"/>
    </ligand>
</feature>
<evidence type="ECO:0000256" key="1">
    <source>
        <dbReference type="ARBA" id="ARBA00000312"/>
    </source>
</evidence>
<organism evidence="17 18">
    <name type="scientific">Gilvimarinus xylanilyticus</name>
    <dbReference type="NCBI Taxonomy" id="2944139"/>
    <lineage>
        <taxon>Bacteria</taxon>
        <taxon>Pseudomonadati</taxon>
        <taxon>Pseudomonadota</taxon>
        <taxon>Gammaproteobacteria</taxon>
        <taxon>Cellvibrionales</taxon>
        <taxon>Cellvibrionaceae</taxon>
        <taxon>Gilvimarinus</taxon>
    </lineage>
</organism>
<dbReference type="NCBIfam" id="NF004469">
    <property type="entry name" value="PRK05800.1"/>
    <property type="match status" value="1"/>
</dbReference>
<comment type="catalytic activity">
    <reaction evidence="3">
        <text>adenosylcob(III)inamide + GTP = adenosylcob(III)inamide phosphate + GDP + H(+)</text>
        <dbReference type="Rhea" id="RHEA:15765"/>
        <dbReference type="ChEBI" id="CHEBI:2480"/>
        <dbReference type="ChEBI" id="CHEBI:15378"/>
        <dbReference type="ChEBI" id="CHEBI:37565"/>
        <dbReference type="ChEBI" id="CHEBI:58189"/>
        <dbReference type="ChEBI" id="CHEBI:58502"/>
        <dbReference type="EC" id="2.7.1.156"/>
    </reaction>
</comment>
<reference evidence="17" key="2">
    <citation type="submission" date="2023-01" db="EMBL/GenBank/DDBJ databases">
        <title>Gilvimarinus xylanilyticus HB14 isolated from Caulerpa lentillifera aquaculture base in Hainan, China.</title>
        <authorList>
            <person name="Zhang Y.-J."/>
        </authorList>
    </citation>
    <scope>NUCLEOTIDE SEQUENCE</scope>
    <source>
        <strain evidence="17">HB14</strain>
    </source>
</reference>
<dbReference type="GO" id="GO:0005525">
    <property type="term" value="F:GTP binding"/>
    <property type="evidence" value="ECO:0007669"/>
    <property type="project" value="UniProtKB-UniRule"/>
</dbReference>
<evidence type="ECO:0000256" key="6">
    <source>
        <dbReference type="ARBA" id="ARBA00005159"/>
    </source>
</evidence>
<dbReference type="Pfam" id="PF02283">
    <property type="entry name" value="CobU"/>
    <property type="match status" value="1"/>
</dbReference>
<dbReference type="Proteomes" id="UP001139319">
    <property type="component" value="Unassembled WGS sequence"/>
</dbReference>
<reference evidence="17" key="1">
    <citation type="submission" date="2022-05" db="EMBL/GenBank/DDBJ databases">
        <authorList>
            <person name="Sun H.-N."/>
        </authorList>
    </citation>
    <scope>NUCLEOTIDE SEQUENCE</scope>
    <source>
        <strain evidence="17">HB14</strain>
    </source>
</reference>
<evidence type="ECO:0000313" key="17">
    <source>
        <dbReference type="EMBL" id="MCP8899074.1"/>
    </source>
</evidence>
<feature type="binding site" evidence="16">
    <location>
        <begin position="52"/>
        <end position="55"/>
    </location>
    <ligand>
        <name>GTP</name>
        <dbReference type="ChEBI" id="CHEBI:37565"/>
    </ligand>
</feature>
<evidence type="ECO:0000256" key="2">
    <source>
        <dbReference type="ARBA" id="ARBA00000711"/>
    </source>
</evidence>
<comment type="catalytic activity">
    <reaction evidence="1 14">
        <text>adenosylcob(III)inamide + ATP = adenosylcob(III)inamide phosphate + ADP + H(+)</text>
        <dbReference type="Rhea" id="RHEA:15769"/>
        <dbReference type="ChEBI" id="CHEBI:2480"/>
        <dbReference type="ChEBI" id="CHEBI:15378"/>
        <dbReference type="ChEBI" id="CHEBI:30616"/>
        <dbReference type="ChEBI" id="CHEBI:58502"/>
        <dbReference type="ChEBI" id="CHEBI:456216"/>
        <dbReference type="EC" id="2.7.1.156"/>
    </reaction>
</comment>
<dbReference type="PANTHER" id="PTHR34848">
    <property type="match status" value="1"/>
</dbReference>
<feature type="active site" description="GMP-histidine intermediate" evidence="15">
    <location>
        <position position="51"/>
    </location>
</feature>
<dbReference type="GO" id="GO:0043752">
    <property type="term" value="F:adenosylcobinamide kinase activity"/>
    <property type="evidence" value="ECO:0007669"/>
    <property type="project" value="UniProtKB-EC"/>
</dbReference>
<feature type="binding site" evidence="16">
    <location>
        <begin position="35"/>
        <end position="37"/>
    </location>
    <ligand>
        <name>GTP</name>
        <dbReference type="ChEBI" id="CHEBI:37565"/>
    </ligand>
</feature>
<evidence type="ECO:0000256" key="8">
    <source>
        <dbReference type="ARBA" id="ARBA00022573"/>
    </source>
</evidence>
<dbReference type="GO" id="GO:0005524">
    <property type="term" value="F:ATP binding"/>
    <property type="evidence" value="ECO:0007669"/>
    <property type="project" value="UniProtKB-UniRule"/>
</dbReference>
<dbReference type="GO" id="GO:0009236">
    <property type="term" value="P:cobalamin biosynthetic process"/>
    <property type="evidence" value="ECO:0007669"/>
    <property type="project" value="UniProtKB-UniRule"/>
</dbReference>
<evidence type="ECO:0000256" key="4">
    <source>
        <dbReference type="ARBA" id="ARBA00003889"/>
    </source>
</evidence>
<comment type="pathway">
    <text evidence="5 14">Cofactor biosynthesis; adenosylcobalamin biosynthesis; adenosylcobalamin from cob(II)yrinate a,c-diamide: step 6/7.</text>
</comment>
<evidence type="ECO:0000256" key="13">
    <source>
        <dbReference type="ARBA" id="ARBA00023134"/>
    </source>
</evidence>
<comment type="caution">
    <text evidence="17">The sequence shown here is derived from an EMBL/GenBank/DDBJ whole genome shotgun (WGS) entry which is preliminary data.</text>
</comment>
<evidence type="ECO:0000256" key="3">
    <source>
        <dbReference type="ARBA" id="ARBA00001522"/>
    </source>
</evidence>
<keyword evidence="17" id="KW-0548">Nucleotidyltransferase</keyword>
<keyword evidence="12 14" id="KW-0067">ATP-binding</keyword>
<sequence length="174" mass="19045">MQLILGGARSGKSRIAQQKAEAWREQTGGQLLYLATGEAGDAEMRARIQAHRQERGAAWKTLEEPIRLAQTLTENAASDTCILVDCLTLWISNCLHHGLWERERGAFLECVDAVQRQAISPPWIFVSNEVGSGVVPLGELSREFVDASGWLHQALAARMDSVTLVVAGLPLSLK</sequence>
<dbReference type="RefSeq" id="WP_253967335.1">
    <property type="nucleotide sequence ID" value="NZ_JAMFTH010000001.1"/>
</dbReference>
<proteinExistence type="inferred from homology"/>
<keyword evidence="8 14" id="KW-0169">Cobalamin biosynthesis</keyword>
<keyword evidence="18" id="KW-1185">Reference proteome</keyword>
<comment type="catalytic activity">
    <reaction evidence="2 14">
        <text>adenosylcob(III)inamide phosphate + GTP + H(+) = adenosylcob(III)inamide-GDP + diphosphate</text>
        <dbReference type="Rhea" id="RHEA:22712"/>
        <dbReference type="ChEBI" id="CHEBI:15378"/>
        <dbReference type="ChEBI" id="CHEBI:33019"/>
        <dbReference type="ChEBI" id="CHEBI:37565"/>
        <dbReference type="ChEBI" id="CHEBI:58502"/>
        <dbReference type="ChEBI" id="CHEBI:60487"/>
        <dbReference type="EC" id="2.7.7.62"/>
    </reaction>
</comment>
<comment type="similarity">
    <text evidence="7 14">Belongs to the CobU/CobP family.</text>
</comment>
<dbReference type="InterPro" id="IPR003203">
    <property type="entry name" value="CobU/CobP"/>
</dbReference>
<evidence type="ECO:0000256" key="16">
    <source>
        <dbReference type="PIRSR" id="PIRSR006135-2"/>
    </source>
</evidence>
<dbReference type="Gene3D" id="3.40.50.300">
    <property type="entry name" value="P-loop containing nucleotide triphosphate hydrolases"/>
    <property type="match status" value="1"/>
</dbReference>
<accession>A0A9X2HWQ2</accession>